<comment type="caution">
    <text evidence="2">The sequence shown here is derived from an EMBL/GenBank/DDBJ whole genome shotgun (WGS) entry which is preliminary data.</text>
</comment>
<dbReference type="Gene3D" id="3.40.50.300">
    <property type="entry name" value="P-loop containing nucleotide triphosphate hydrolases"/>
    <property type="match status" value="1"/>
</dbReference>
<dbReference type="GO" id="GO:0005524">
    <property type="term" value="F:ATP binding"/>
    <property type="evidence" value="ECO:0007669"/>
    <property type="project" value="InterPro"/>
</dbReference>
<proteinExistence type="predicted"/>
<dbReference type="InterPro" id="IPR003959">
    <property type="entry name" value="ATPase_AAA_core"/>
</dbReference>
<dbReference type="SUPFAM" id="SSF52540">
    <property type="entry name" value="P-loop containing nucleoside triphosphate hydrolases"/>
    <property type="match status" value="1"/>
</dbReference>
<accession>A0A5J4RK49</accession>
<name>A0A5J4RK49_9ZZZZ</name>
<protein>
    <submittedName>
        <fullName evidence="2">DNA replication and repair protein RecF</fullName>
    </submittedName>
</protein>
<dbReference type="GO" id="GO:0016887">
    <property type="term" value="F:ATP hydrolysis activity"/>
    <property type="evidence" value="ECO:0007669"/>
    <property type="project" value="InterPro"/>
</dbReference>
<dbReference type="PANTHER" id="PTHR43581:SF4">
    <property type="entry name" value="ATP_GTP PHOSPHATASE"/>
    <property type="match status" value="1"/>
</dbReference>
<gene>
    <name evidence="2" type="ORF">EZS27_017644</name>
</gene>
<dbReference type="Pfam" id="PF13304">
    <property type="entry name" value="AAA_21"/>
    <property type="match status" value="1"/>
</dbReference>
<reference evidence="2" key="1">
    <citation type="submission" date="2019-03" db="EMBL/GenBank/DDBJ databases">
        <title>Single cell metagenomics reveals metabolic interactions within the superorganism composed of flagellate Streblomastix strix and complex community of Bacteroidetes bacteria on its surface.</title>
        <authorList>
            <person name="Treitli S.C."/>
            <person name="Kolisko M."/>
            <person name="Husnik F."/>
            <person name="Keeling P."/>
            <person name="Hampl V."/>
        </authorList>
    </citation>
    <scope>NUCLEOTIDE SEQUENCE</scope>
    <source>
        <strain evidence="2">STM</strain>
    </source>
</reference>
<dbReference type="AlphaFoldDB" id="A0A5J4RK49"/>
<dbReference type="EMBL" id="SNRY01001047">
    <property type="protein sequence ID" value="KAA6333999.1"/>
    <property type="molecule type" value="Genomic_DNA"/>
</dbReference>
<evidence type="ECO:0000259" key="1">
    <source>
        <dbReference type="Pfam" id="PF13304"/>
    </source>
</evidence>
<feature type="domain" description="ATPase AAA-type core" evidence="1">
    <location>
        <begin position="24"/>
        <end position="273"/>
    </location>
</feature>
<sequence>MVENVHISNFKSIKDIQLDDCRRINLFIGKPNVGKSNILEALSLFSLPYLQYAKKKHIRQFIRVENDSELFFDGNREAFIRVDTSDGSAEVCEYNNKLAVTITHQEVESLLLFNNLILSEEENINYKITPFKSYFFPSVLEKENFPTSFLLPPSGGNLMDIVSHLPKLKQELANKFGEYGLKYFFDINSREIRAFKEKGPEEIFSIPFYSMADSLQRLIFYKAAIESNQNSILIFEEPEAHAYPPYISNMMQEIIFSKSNQFFITTHSPYVVNDFLELKSVRKALTIYLIHYKDEQTVVKRLNEEELQEIYEYGVDLFFNTETFLE</sequence>
<dbReference type="InterPro" id="IPR027417">
    <property type="entry name" value="P-loop_NTPase"/>
</dbReference>
<organism evidence="2">
    <name type="scientific">termite gut metagenome</name>
    <dbReference type="NCBI Taxonomy" id="433724"/>
    <lineage>
        <taxon>unclassified sequences</taxon>
        <taxon>metagenomes</taxon>
        <taxon>organismal metagenomes</taxon>
    </lineage>
</organism>
<dbReference type="PANTHER" id="PTHR43581">
    <property type="entry name" value="ATP/GTP PHOSPHATASE"/>
    <property type="match status" value="1"/>
</dbReference>
<dbReference type="InterPro" id="IPR051396">
    <property type="entry name" value="Bact_Antivir_Def_Nuclease"/>
</dbReference>
<evidence type="ECO:0000313" key="2">
    <source>
        <dbReference type="EMBL" id="KAA6333999.1"/>
    </source>
</evidence>